<dbReference type="SUPFAM" id="SSF47413">
    <property type="entry name" value="lambda repressor-like DNA-binding domains"/>
    <property type="match status" value="1"/>
</dbReference>
<evidence type="ECO:0000259" key="1">
    <source>
        <dbReference type="PROSITE" id="PS50943"/>
    </source>
</evidence>
<dbReference type="Pfam" id="PF01381">
    <property type="entry name" value="HTH_3"/>
    <property type="match status" value="1"/>
</dbReference>
<keyword evidence="3" id="KW-1185">Reference proteome</keyword>
<protein>
    <submittedName>
        <fullName evidence="2">Putative transcriptional regulator, XRE family</fullName>
    </submittedName>
</protein>
<proteinExistence type="predicted"/>
<dbReference type="Gene3D" id="1.10.260.40">
    <property type="entry name" value="lambda repressor-like DNA-binding domains"/>
    <property type="match status" value="1"/>
</dbReference>
<dbReference type="KEGG" id="awd:AWOD_II_0687"/>
<reference evidence="3" key="1">
    <citation type="submission" date="2014-09" db="EMBL/GenBank/DDBJ databases">
        <authorList>
            <person name="Hjerde E."/>
        </authorList>
    </citation>
    <scope>NUCLEOTIDE SEQUENCE [LARGE SCALE GENOMIC DNA]</scope>
    <source>
        <strain evidence="3">06/09/139</strain>
    </source>
</reference>
<dbReference type="EMBL" id="LN554847">
    <property type="protein sequence ID" value="CED57321.1"/>
    <property type="molecule type" value="Genomic_DNA"/>
</dbReference>
<evidence type="ECO:0000313" key="3">
    <source>
        <dbReference type="Proteomes" id="UP000032427"/>
    </source>
</evidence>
<dbReference type="GO" id="GO:0003677">
    <property type="term" value="F:DNA binding"/>
    <property type="evidence" value="ECO:0007669"/>
    <property type="project" value="InterPro"/>
</dbReference>
<gene>
    <name evidence="2" type="ORF">AWOD_II_0687</name>
</gene>
<dbReference type="InterPro" id="IPR010982">
    <property type="entry name" value="Lambda_DNA-bd_dom_sf"/>
</dbReference>
<dbReference type="AlphaFoldDB" id="A0A090I714"/>
<dbReference type="STRING" id="80852.AWOD_II_0687"/>
<dbReference type="PATRIC" id="fig|80852.17.peg.3467"/>
<dbReference type="Proteomes" id="UP000032427">
    <property type="component" value="Chromosome 2"/>
</dbReference>
<evidence type="ECO:0000313" key="2">
    <source>
        <dbReference type="EMBL" id="CED57321.1"/>
    </source>
</evidence>
<dbReference type="PROSITE" id="PS50943">
    <property type="entry name" value="HTH_CROC1"/>
    <property type="match status" value="1"/>
</dbReference>
<dbReference type="CDD" id="cd00093">
    <property type="entry name" value="HTH_XRE"/>
    <property type="match status" value="1"/>
</dbReference>
<feature type="domain" description="HTH cro/C1-type" evidence="1">
    <location>
        <begin position="35"/>
        <end position="89"/>
    </location>
</feature>
<dbReference type="OrthoDB" id="9792093at2"/>
<sequence length="91" mass="10260">MSDFKKYLANRKANDIDFSDGYEEGYQSFKFGALLKEARKDAGLTQVDLASKLQTQKSAISRIENHSDDVKLSTLERFASALGKKLEIRLV</sequence>
<dbReference type="HOGENOM" id="CLU_066192_18_2_6"/>
<name>A0A090I714_9GAMM</name>
<organism evidence="2 3">
    <name type="scientific">Aliivibrio wodanis</name>
    <dbReference type="NCBI Taxonomy" id="80852"/>
    <lineage>
        <taxon>Bacteria</taxon>
        <taxon>Pseudomonadati</taxon>
        <taxon>Pseudomonadota</taxon>
        <taxon>Gammaproteobacteria</taxon>
        <taxon>Vibrionales</taxon>
        <taxon>Vibrionaceae</taxon>
        <taxon>Aliivibrio</taxon>
    </lineage>
</organism>
<accession>A0A090I714</accession>
<dbReference type="GeneID" id="28542936"/>
<dbReference type="InterPro" id="IPR001387">
    <property type="entry name" value="Cro/C1-type_HTH"/>
</dbReference>
<dbReference type="SMART" id="SM00530">
    <property type="entry name" value="HTH_XRE"/>
    <property type="match status" value="1"/>
</dbReference>
<dbReference type="RefSeq" id="WP_045103966.1">
    <property type="nucleotide sequence ID" value="NZ_LN554847.1"/>
</dbReference>